<organism evidence="1 2">
    <name type="scientific">Spirosoma arboris</name>
    <dbReference type="NCBI Taxonomy" id="2682092"/>
    <lineage>
        <taxon>Bacteria</taxon>
        <taxon>Pseudomonadati</taxon>
        <taxon>Bacteroidota</taxon>
        <taxon>Cytophagia</taxon>
        <taxon>Cytophagales</taxon>
        <taxon>Cytophagaceae</taxon>
        <taxon>Spirosoma</taxon>
    </lineage>
</organism>
<reference evidence="1 2" key="1">
    <citation type="submission" date="2019-12" db="EMBL/GenBank/DDBJ databases">
        <title>Spirosoma sp. HMF4905 genome sequencing and assembly.</title>
        <authorList>
            <person name="Kang H."/>
            <person name="Cha I."/>
            <person name="Kim H."/>
            <person name="Joh K."/>
        </authorList>
    </citation>
    <scope>NUCLEOTIDE SEQUENCE [LARGE SCALE GENOMIC DNA]</scope>
    <source>
        <strain evidence="1 2">HMF4905</strain>
    </source>
</reference>
<proteinExistence type="predicted"/>
<keyword evidence="2" id="KW-1185">Reference proteome</keyword>
<evidence type="ECO:0000313" key="2">
    <source>
        <dbReference type="Proteomes" id="UP000436006"/>
    </source>
</evidence>
<dbReference type="AlphaFoldDB" id="A0A7K1SJ82"/>
<name>A0A7K1SJ82_9BACT</name>
<comment type="caution">
    <text evidence="1">The sequence shown here is derived from an EMBL/GenBank/DDBJ whole genome shotgun (WGS) entry which is preliminary data.</text>
</comment>
<dbReference type="EMBL" id="WPIN01000012">
    <property type="protein sequence ID" value="MVM33636.1"/>
    <property type="molecule type" value="Genomic_DNA"/>
</dbReference>
<sequence length="51" mass="6025">MVRSEQELTDRLKTLEALNWKSHRDAVEINLLRWILCLDEPKPEPQTPTPL</sequence>
<gene>
    <name evidence="1" type="ORF">GO755_26595</name>
</gene>
<accession>A0A7K1SJ82</accession>
<protein>
    <submittedName>
        <fullName evidence="1">Uncharacterized protein</fullName>
    </submittedName>
</protein>
<dbReference type="Proteomes" id="UP000436006">
    <property type="component" value="Unassembled WGS sequence"/>
</dbReference>
<evidence type="ECO:0000313" key="1">
    <source>
        <dbReference type="EMBL" id="MVM33636.1"/>
    </source>
</evidence>
<dbReference type="RefSeq" id="WP_157588354.1">
    <property type="nucleotide sequence ID" value="NZ_WPIN01000012.1"/>
</dbReference>